<dbReference type="PANTHER" id="PTHR43639:SF1">
    <property type="entry name" value="SHORT-CHAIN DEHYDROGENASE_REDUCTASE FAMILY PROTEIN"/>
    <property type="match status" value="1"/>
</dbReference>
<evidence type="ECO:0000313" key="7">
    <source>
        <dbReference type="Proteomes" id="UP000756921"/>
    </source>
</evidence>
<dbReference type="Proteomes" id="UP000756921">
    <property type="component" value="Unassembled WGS sequence"/>
</dbReference>
<dbReference type="AlphaFoldDB" id="A0A9P6GKT4"/>
<evidence type="ECO:0000256" key="4">
    <source>
        <dbReference type="RuleBase" id="RU000363"/>
    </source>
</evidence>
<dbReference type="PRINTS" id="PR00080">
    <property type="entry name" value="SDRFAMILY"/>
</dbReference>
<dbReference type="EMBL" id="WJXW01000004">
    <property type="protein sequence ID" value="KAF9737481.1"/>
    <property type="molecule type" value="Genomic_DNA"/>
</dbReference>
<dbReference type="InterPro" id="IPR036291">
    <property type="entry name" value="NAD(P)-bd_dom_sf"/>
</dbReference>
<evidence type="ECO:0000256" key="3">
    <source>
        <dbReference type="ARBA" id="ARBA00023002"/>
    </source>
</evidence>
<comment type="similarity">
    <text evidence="1 4">Belongs to the short-chain dehydrogenases/reductases (SDR) family.</text>
</comment>
<keyword evidence="2" id="KW-0521">NADP</keyword>
<accession>A0A9P6GKT4</accession>
<dbReference type="PRINTS" id="PR00081">
    <property type="entry name" value="GDHRDH"/>
</dbReference>
<keyword evidence="3" id="KW-0560">Oxidoreductase</keyword>
<comment type="caution">
    <text evidence="6">The sequence shown here is derived from an EMBL/GenBank/DDBJ whole genome shotgun (WGS) entry which is preliminary data.</text>
</comment>
<protein>
    <submittedName>
        <fullName evidence="6">Short chain dehydrogenase</fullName>
    </submittedName>
</protein>
<evidence type="ECO:0000256" key="2">
    <source>
        <dbReference type="ARBA" id="ARBA00022857"/>
    </source>
</evidence>
<dbReference type="SUPFAM" id="SSF51735">
    <property type="entry name" value="NAD(P)-binding Rossmann-fold domains"/>
    <property type="match status" value="1"/>
</dbReference>
<organism evidence="6 7">
    <name type="scientific">Paraphaeosphaeria minitans</name>
    <dbReference type="NCBI Taxonomy" id="565426"/>
    <lineage>
        <taxon>Eukaryota</taxon>
        <taxon>Fungi</taxon>
        <taxon>Dikarya</taxon>
        <taxon>Ascomycota</taxon>
        <taxon>Pezizomycotina</taxon>
        <taxon>Dothideomycetes</taxon>
        <taxon>Pleosporomycetidae</taxon>
        <taxon>Pleosporales</taxon>
        <taxon>Massarineae</taxon>
        <taxon>Didymosphaeriaceae</taxon>
        <taxon>Paraphaeosphaeria</taxon>
    </lineage>
</organism>
<dbReference type="GO" id="GO:0016491">
    <property type="term" value="F:oxidoreductase activity"/>
    <property type="evidence" value="ECO:0007669"/>
    <property type="project" value="UniProtKB-KW"/>
</dbReference>
<evidence type="ECO:0000256" key="1">
    <source>
        <dbReference type="ARBA" id="ARBA00006484"/>
    </source>
</evidence>
<dbReference type="InterPro" id="IPR057326">
    <property type="entry name" value="KR_dom"/>
</dbReference>
<proteinExistence type="inferred from homology"/>
<dbReference type="Gene3D" id="3.40.50.720">
    <property type="entry name" value="NAD(P)-binding Rossmann-like Domain"/>
    <property type="match status" value="1"/>
</dbReference>
<gene>
    <name evidence="6" type="ORF">PMIN01_05260</name>
</gene>
<reference evidence="6" key="1">
    <citation type="journal article" date="2020" name="Mol. Plant Microbe Interact.">
        <title>Genome Sequence of the Biocontrol Agent Coniothyrium minitans strain Conio (IMI 134523).</title>
        <authorList>
            <person name="Patel D."/>
            <person name="Shittu T.A."/>
            <person name="Baroncelli R."/>
            <person name="Muthumeenakshi S."/>
            <person name="Osborne T.H."/>
            <person name="Janganan T.K."/>
            <person name="Sreenivasaprasad S."/>
        </authorList>
    </citation>
    <scope>NUCLEOTIDE SEQUENCE</scope>
    <source>
        <strain evidence="6">Conio</strain>
    </source>
</reference>
<keyword evidence="7" id="KW-1185">Reference proteome</keyword>
<dbReference type="Pfam" id="PF00106">
    <property type="entry name" value="adh_short"/>
    <property type="match status" value="1"/>
</dbReference>
<dbReference type="PROSITE" id="PS00061">
    <property type="entry name" value="ADH_SHORT"/>
    <property type="match status" value="1"/>
</dbReference>
<evidence type="ECO:0000313" key="6">
    <source>
        <dbReference type="EMBL" id="KAF9737481.1"/>
    </source>
</evidence>
<dbReference type="FunFam" id="3.40.50.720:FF:000374">
    <property type="entry name" value="3-oxoacyl-(Acyl-carrier-protein) reductase"/>
    <property type="match status" value="1"/>
</dbReference>
<dbReference type="OrthoDB" id="47007at2759"/>
<sequence>MSRPLEGKLAIVTGSSRGLGAALAQHLAGKGANVVINYTSDDSTAAAKTVAEEIQTKHGVKTVLAKCDITKQDGPSQLIEIAKSQFTKEGDFQIDILINNAGVVNPAPMGSVTYEEFEHTFQLNARAPLFVIQAAMPYLPKDRSGRIVNVSSITTSMGFWWQSCYAGTKGALEAMTRVWARELAEQATVNSINPGAMMTGMYTGLPQEMLEKVWSLNYMAPLAKPRAGIDSPETVEAAKGLGGRPAYLEEVSGIVGLLCMPESGWITGQVIGANGGGVMTKG</sequence>
<feature type="domain" description="Ketoreductase" evidence="5">
    <location>
        <begin position="8"/>
        <end position="201"/>
    </location>
</feature>
<name>A0A9P6GKT4_9PLEO</name>
<dbReference type="InterPro" id="IPR002347">
    <property type="entry name" value="SDR_fam"/>
</dbReference>
<dbReference type="SMART" id="SM00822">
    <property type="entry name" value="PKS_KR"/>
    <property type="match status" value="1"/>
</dbReference>
<dbReference type="InterPro" id="IPR020904">
    <property type="entry name" value="Sc_DH/Rdtase_CS"/>
</dbReference>
<dbReference type="PANTHER" id="PTHR43639">
    <property type="entry name" value="OXIDOREDUCTASE, SHORT-CHAIN DEHYDROGENASE/REDUCTASE FAMILY (AFU_ORTHOLOGUE AFUA_5G02870)"/>
    <property type="match status" value="1"/>
</dbReference>
<evidence type="ECO:0000259" key="5">
    <source>
        <dbReference type="SMART" id="SM00822"/>
    </source>
</evidence>